<evidence type="ECO:0000313" key="2">
    <source>
        <dbReference type="EMBL" id="GEM09268.1"/>
    </source>
</evidence>
<evidence type="ECO:0000313" key="3">
    <source>
        <dbReference type="Proteomes" id="UP000321518"/>
    </source>
</evidence>
<dbReference type="Proteomes" id="UP000321518">
    <property type="component" value="Unassembled WGS sequence"/>
</dbReference>
<name>A0A511KFW9_RHOTO</name>
<dbReference type="OrthoDB" id="2536158at2759"/>
<dbReference type="AlphaFoldDB" id="A0A511KFW9"/>
<evidence type="ECO:0000256" key="1">
    <source>
        <dbReference type="SAM" id="MobiDB-lite"/>
    </source>
</evidence>
<dbReference type="EMBL" id="BJWK01000007">
    <property type="protein sequence ID" value="GEM09268.1"/>
    <property type="molecule type" value="Genomic_DNA"/>
</dbReference>
<comment type="caution">
    <text evidence="2">The sequence shown here is derived from an EMBL/GenBank/DDBJ whole genome shotgun (WGS) entry which is preliminary data.</text>
</comment>
<protein>
    <submittedName>
        <fullName evidence="2">Uncharacterized protein</fullName>
    </submittedName>
</protein>
<reference evidence="2 3" key="1">
    <citation type="submission" date="2019-07" db="EMBL/GenBank/DDBJ databases">
        <title>Rhodotorula toruloides NBRC10032 genome sequencing.</title>
        <authorList>
            <person name="Shida Y."/>
            <person name="Takaku H."/>
            <person name="Ogasawara W."/>
            <person name="Mori K."/>
        </authorList>
    </citation>
    <scope>NUCLEOTIDE SEQUENCE [LARGE SCALE GENOMIC DNA]</scope>
    <source>
        <strain evidence="2 3">NBRC10032</strain>
    </source>
</reference>
<accession>A0A511KFW9</accession>
<sequence length="132" mass="14147">MQPRAHPLSSLRLKVSKTTILLPVSSSTTLSTLRSLALTALQATASSASLDDPDLPALPSSANDLALWRLEASEKQADGSSSEKWVRLRDEKSGADKWGVAEAEEIGVSFEAADGTFPPPVIVRPVDDYEEQ</sequence>
<feature type="region of interest" description="Disordered" evidence="1">
    <location>
        <begin position="113"/>
        <end position="132"/>
    </location>
</feature>
<organism evidence="2 3">
    <name type="scientific">Rhodotorula toruloides</name>
    <name type="common">Yeast</name>
    <name type="synonym">Rhodosporidium toruloides</name>
    <dbReference type="NCBI Taxonomy" id="5286"/>
    <lineage>
        <taxon>Eukaryota</taxon>
        <taxon>Fungi</taxon>
        <taxon>Dikarya</taxon>
        <taxon>Basidiomycota</taxon>
        <taxon>Pucciniomycotina</taxon>
        <taxon>Microbotryomycetes</taxon>
        <taxon>Sporidiobolales</taxon>
        <taxon>Sporidiobolaceae</taxon>
        <taxon>Rhodotorula</taxon>
    </lineage>
</organism>
<gene>
    <name evidence="2" type="ORF">Rt10032_c07g3285</name>
</gene>
<proteinExistence type="predicted"/>